<evidence type="ECO:0000256" key="4">
    <source>
        <dbReference type="ARBA" id="ARBA00022827"/>
    </source>
</evidence>
<dbReference type="GO" id="GO:0050660">
    <property type="term" value="F:flavin adenine dinucleotide binding"/>
    <property type="evidence" value="ECO:0007669"/>
    <property type="project" value="InterPro"/>
</dbReference>
<dbReference type="InterPro" id="IPR037069">
    <property type="entry name" value="AcylCoA_DH/ox_N_sf"/>
</dbReference>
<keyword evidence="3 6" id="KW-0285">Flavoprotein</keyword>
<evidence type="ECO:0000313" key="10">
    <source>
        <dbReference type="EMBL" id="SDI87336.1"/>
    </source>
</evidence>
<dbReference type="AlphaFoldDB" id="A0A1G8P4W2"/>
<dbReference type="Proteomes" id="UP000199340">
    <property type="component" value="Unassembled WGS sequence"/>
</dbReference>
<dbReference type="InterPro" id="IPR036250">
    <property type="entry name" value="AcylCo_DH-like_C"/>
</dbReference>
<dbReference type="InterPro" id="IPR046373">
    <property type="entry name" value="Acyl-CoA_Oxase/DH_mid-dom_sf"/>
</dbReference>
<dbReference type="Pfam" id="PF00441">
    <property type="entry name" value="Acyl-CoA_dh_1"/>
    <property type="match status" value="1"/>
</dbReference>
<sequence length="377" mass="39706">MTTLLETEDETMLRDAARGFVTDAAPVAKLRENRDKSRGFDPALWREMAQMGWTGVLVPDARGGADMGHRAAGILAEEMGRTLAASPFLSTAVIAATTLRDVATDRARDALGRIASGDAIYALAVDEGRKHAPERSAMQAERAGNGFRLSGAKTFVADGGSANRVLVLARTGGAPGEAEGLTLFDIDAGRAGLSRDRLDTVDSRDHARLSFDGVEATGDDVVGDVDNGLAALQTGLRAGQAAIAAELLGVAGGAYGMTVGYLKERKQFDRTIGSFQALQHRAAHLWAEIEVTASAIANAGRVLDETPQDAQLAVSLAKARAAMTVDLAVREGVQMHGGIGMTDDYDIGFYMKRARVGAEWLGDYGYHAAQVAAARGF</sequence>
<dbReference type="InterPro" id="IPR013786">
    <property type="entry name" value="AcylCoA_DH/ox_N"/>
</dbReference>
<dbReference type="Gene3D" id="2.40.110.10">
    <property type="entry name" value="Butyryl-CoA Dehydrogenase, subunit A, domain 2"/>
    <property type="match status" value="1"/>
</dbReference>
<dbReference type="Gene3D" id="1.10.540.10">
    <property type="entry name" value="Acyl-CoA dehydrogenase/oxidase, N-terminal domain"/>
    <property type="match status" value="1"/>
</dbReference>
<dbReference type="PANTHER" id="PTHR43884">
    <property type="entry name" value="ACYL-COA DEHYDROGENASE"/>
    <property type="match status" value="1"/>
</dbReference>
<dbReference type="Pfam" id="PF02770">
    <property type="entry name" value="Acyl-CoA_dh_M"/>
    <property type="match status" value="1"/>
</dbReference>
<evidence type="ECO:0000256" key="3">
    <source>
        <dbReference type="ARBA" id="ARBA00022630"/>
    </source>
</evidence>
<evidence type="ECO:0000259" key="7">
    <source>
        <dbReference type="Pfam" id="PF00441"/>
    </source>
</evidence>
<comment type="similarity">
    <text evidence="2 6">Belongs to the acyl-CoA dehydrogenase family.</text>
</comment>
<dbReference type="InterPro" id="IPR009075">
    <property type="entry name" value="AcylCo_DH/oxidase_C"/>
</dbReference>
<dbReference type="STRING" id="490829.SAMN05421850_10674"/>
<accession>A0A1G8P4W2</accession>
<dbReference type="InterPro" id="IPR006091">
    <property type="entry name" value="Acyl-CoA_Oxase/DH_mid-dom"/>
</dbReference>
<dbReference type="SUPFAM" id="SSF56645">
    <property type="entry name" value="Acyl-CoA dehydrogenase NM domain-like"/>
    <property type="match status" value="1"/>
</dbReference>
<keyword evidence="4 6" id="KW-0274">FAD</keyword>
<protein>
    <recommendedName>
        <fullName evidence="12">Acyl-CoA dehydrogenase</fullName>
    </recommendedName>
</protein>
<feature type="domain" description="Acyl-CoA oxidase/dehydrogenase middle" evidence="8">
    <location>
        <begin position="138"/>
        <end position="214"/>
    </location>
</feature>
<dbReference type="Gene3D" id="1.20.140.10">
    <property type="entry name" value="Butyryl-CoA Dehydrogenase, subunit A, domain 3"/>
    <property type="match status" value="1"/>
</dbReference>
<proteinExistence type="inferred from homology"/>
<reference evidence="10 11" key="1">
    <citation type="submission" date="2016-10" db="EMBL/GenBank/DDBJ databases">
        <authorList>
            <person name="de Groot N.N."/>
        </authorList>
    </citation>
    <scope>NUCLEOTIDE SEQUENCE [LARGE SCALE GENOMIC DNA]</scope>
    <source>
        <strain evidence="10 11">DSM 28010</strain>
    </source>
</reference>
<evidence type="ECO:0000256" key="2">
    <source>
        <dbReference type="ARBA" id="ARBA00009347"/>
    </source>
</evidence>
<dbReference type="Pfam" id="PF02771">
    <property type="entry name" value="Acyl-CoA_dh_N"/>
    <property type="match status" value="1"/>
</dbReference>
<dbReference type="SUPFAM" id="SSF47203">
    <property type="entry name" value="Acyl-CoA dehydrogenase C-terminal domain-like"/>
    <property type="match status" value="1"/>
</dbReference>
<dbReference type="GO" id="GO:0003995">
    <property type="term" value="F:acyl-CoA dehydrogenase activity"/>
    <property type="evidence" value="ECO:0007669"/>
    <property type="project" value="TreeGrafter"/>
</dbReference>
<name>A0A1G8P4W2_9RHOB</name>
<evidence type="ECO:0000256" key="5">
    <source>
        <dbReference type="ARBA" id="ARBA00023002"/>
    </source>
</evidence>
<dbReference type="EMBL" id="FNEB01000006">
    <property type="protein sequence ID" value="SDI87336.1"/>
    <property type="molecule type" value="Genomic_DNA"/>
</dbReference>
<evidence type="ECO:0000313" key="11">
    <source>
        <dbReference type="Proteomes" id="UP000199340"/>
    </source>
</evidence>
<organism evidence="10 11">
    <name type="scientific">Lutimaribacter saemankumensis</name>
    <dbReference type="NCBI Taxonomy" id="490829"/>
    <lineage>
        <taxon>Bacteria</taxon>
        <taxon>Pseudomonadati</taxon>
        <taxon>Pseudomonadota</taxon>
        <taxon>Alphaproteobacteria</taxon>
        <taxon>Rhodobacterales</taxon>
        <taxon>Roseobacteraceae</taxon>
        <taxon>Lutimaribacter</taxon>
    </lineage>
</organism>
<evidence type="ECO:0000256" key="1">
    <source>
        <dbReference type="ARBA" id="ARBA00001974"/>
    </source>
</evidence>
<evidence type="ECO:0000256" key="6">
    <source>
        <dbReference type="RuleBase" id="RU362125"/>
    </source>
</evidence>
<feature type="domain" description="Acyl-CoA dehydrogenase/oxidase N-terminal" evidence="9">
    <location>
        <begin position="7"/>
        <end position="117"/>
    </location>
</feature>
<keyword evidence="11" id="KW-1185">Reference proteome</keyword>
<dbReference type="InterPro" id="IPR009100">
    <property type="entry name" value="AcylCoA_DH/oxidase_NM_dom_sf"/>
</dbReference>
<dbReference type="RefSeq" id="WP_175491469.1">
    <property type="nucleotide sequence ID" value="NZ_FNEB01000006.1"/>
</dbReference>
<feature type="domain" description="Acyl-CoA dehydrogenase/oxidase C-terminal" evidence="7">
    <location>
        <begin position="227"/>
        <end position="373"/>
    </location>
</feature>
<keyword evidence="5 6" id="KW-0560">Oxidoreductase</keyword>
<evidence type="ECO:0000259" key="8">
    <source>
        <dbReference type="Pfam" id="PF02770"/>
    </source>
</evidence>
<evidence type="ECO:0000259" key="9">
    <source>
        <dbReference type="Pfam" id="PF02771"/>
    </source>
</evidence>
<gene>
    <name evidence="10" type="ORF">SAMN05421850_10674</name>
</gene>
<dbReference type="PANTHER" id="PTHR43884:SF20">
    <property type="entry name" value="ACYL-COA DEHYDROGENASE FADE28"/>
    <property type="match status" value="1"/>
</dbReference>
<evidence type="ECO:0008006" key="12">
    <source>
        <dbReference type="Google" id="ProtNLM"/>
    </source>
</evidence>
<dbReference type="CDD" id="cd00567">
    <property type="entry name" value="ACAD"/>
    <property type="match status" value="1"/>
</dbReference>
<comment type="cofactor">
    <cofactor evidence="1 6">
        <name>FAD</name>
        <dbReference type="ChEBI" id="CHEBI:57692"/>
    </cofactor>
</comment>